<proteinExistence type="predicted"/>
<dbReference type="EMBL" id="LUGG01000007">
    <property type="protein sequence ID" value="OBZ73101.1"/>
    <property type="molecule type" value="Genomic_DNA"/>
</dbReference>
<evidence type="ECO:0000313" key="2">
    <source>
        <dbReference type="EMBL" id="OBZ73101.1"/>
    </source>
</evidence>
<gene>
    <name evidence="2" type="ORF">A0H81_06746</name>
</gene>
<feature type="region of interest" description="Disordered" evidence="1">
    <location>
        <begin position="428"/>
        <end position="451"/>
    </location>
</feature>
<organism evidence="2 3">
    <name type="scientific">Grifola frondosa</name>
    <name type="common">Maitake</name>
    <name type="synonym">Polyporus frondosus</name>
    <dbReference type="NCBI Taxonomy" id="5627"/>
    <lineage>
        <taxon>Eukaryota</taxon>
        <taxon>Fungi</taxon>
        <taxon>Dikarya</taxon>
        <taxon>Basidiomycota</taxon>
        <taxon>Agaricomycotina</taxon>
        <taxon>Agaricomycetes</taxon>
        <taxon>Polyporales</taxon>
        <taxon>Grifolaceae</taxon>
        <taxon>Grifola</taxon>
    </lineage>
</organism>
<name>A0A1C7M869_GRIFR</name>
<evidence type="ECO:0000256" key="1">
    <source>
        <dbReference type="SAM" id="MobiDB-lite"/>
    </source>
</evidence>
<accession>A0A1C7M869</accession>
<protein>
    <recommendedName>
        <fullName evidence="4">F-box domain-containing protein</fullName>
    </recommendedName>
</protein>
<dbReference type="Proteomes" id="UP000092993">
    <property type="component" value="Unassembled WGS sequence"/>
</dbReference>
<sequence>MPLALAAMPLDGLPVPRIITALTPHTSRIAALYINTERPRSAEAFIVLLTQPWPILTSLTLILNYDEPKWVPMLSPTHEQFPRLRKLKIRHVRLLWPLSFSHELVSLNLDFHYERAAHPDEERPTLPILLETLRACPRLEMLMLSSVAAPLKELAGPTHAYPEHECPVHLPELCDLDVWNDDAVDSAYLLAHLRFPASTIVHVKVNLPQLAPFELFAPALPRTPRGADYAALPILGTTQGLSLTVGPTGIVLRAIPYKGGATKGRIPRLKVHVFAIEGLDLYASFSEIVEEAAQAFAGAPVRALRIVSNIDYKQDVAYELQRGALDPFRCLEELTVESNHAARPILDVLGAAPEVQSEDDTLVLPSLRTLRIIVEDIQEHPTWEAVFAMLEYRASRGGRLHELVMQEEAGRGVRPEYGDMLEELVDKWSYPEPEPPTSSSTEYESVDDTFV</sequence>
<reference evidence="2 3" key="1">
    <citation type="submission" date="2016-03" db="EMBL/GenBank/DDBJ databases">
        <title>Whole genome sequencing of Grifola frondosa 9006-11.</title>
        <authorList>
            <person name="Min B."/>
            <person name="Park H."/>
            <person name="Kim J.-G."/>
            <person name="Cho H."/>
            <person name="Oh Y.-L."/>
            <person name="Kong W.-S."/>
            <person name="Choi I.-G."/>
        </authorList>
    </citation>
    <scope>NUCLEOTIDE SEQUENCE [LARGE SCALE GENOMIC DNA]</scope>
    <source>
        <strain evidence="2 3">9006-11</strain>
    </source>
</reference>
<evidence type="ECO:0008006" key="4">
    <source>
        <dbReference type="Google" id="ProtNLM"/>
    </source>
</evidence>
<evidence type="ECO:0000313" key="3">
    <source>
        <dbReference type="Proteomes" id="UP000092993"/>
    </source>
</evidence>
<dbReference type="OMA" id="AYPEHEC"/>
<keyword evidence="3" id="KW-1185">Reference proteome</keyword>
<comment type="caution">
    <text evidence="2">The sequence shown here is derived from an EMBL/GenBank/DDBJ whole genome shotgun (WGS) entry which is preliminary data.</text>
</comment>
<dbReference type="AlphaFoldDB" id="A0A1C7M869"/>